<feature type="domain" description="VanZ-like" evidence="7">
    <location>
        <begin position="437"/>
        <end position="509"/>
    </location>
</feature>
<protein>
    <recommendedName>
        <fullName evidence="7">VanZ-like domain-containing protein</fullName>
    </recommendedName>
</protein>
<dbReference type="NCBIfam" id="NF037970">
    <property type="entry name" value="vanZ_1"/>
    <property type="match status" value="1"/>
</dbReference>
<feature type="transmembrane region" description="Helical" evidence="6">
    <location>
        <begin position="464"/>
        <end position="484"/>
    </location>
</feature>
<dbReference type="AlphaFoldDB" id="A0A520MSI6"/>
<keyword evidence="2" id="KW-0813">Transport</keyword>
<feature type="transmembrane region" description="Helical" evidence="6">
    <location>
        <begin position="221"/>
        <end position="242"/>
    </location>
</feature>
<dbReference type="PANTHER" id="PTHR12778:SF10">
    <property type="entry name" value="MAJOR FACILITATOR SUPERFAMILY DOMAIN-CONTAINING PROTEIN 3"/>
    <property type="match status" value="1"/>
</dbReference>
<evidence type="ECO:0000313" key="9">
    <source>
        <dbReference type="Proteomes" id="UP000320146"/>
    </source>
</evidence>
<dbReference type="InterPro" id="IPR011701">
    <property type="entry name" value="MFS"/>
</dbReference>
<feature type="transmembrane region" description="Helical" evidence="6">
    <location>
        <begin position="490"/>
        <end position="509"/>
    </location>
</feature>
<evidence type="ECO:0000256" key="2">
    <source>
        <dbReference type="ARBA" id="ARBA00022448"/>
    </source>
</evidence>
<feature type="transmembrane region" description="Helical" evidence="6">
    <location>
        <begin position="376"/>
        <end position="397"/>
    </location>
</feature>
<comment type="subcellular location">
    <subcellularLocation>
        <location evidence="1">Membrane</location>
        <topology evidence="1">Multi-pass membrane protein</topology>
    </subcellularLocation>
</comment>
<feature type="transmembrane region" description="Helical" evidence="6">
    <location>
        <begin position="288"/>
        <end position="308"/>
    </location>
</feature>
<dbReference type="GO" id="GO:0016020">
    <property type="term" value="C:membrane"/>
    <property type="evidence" value="ECO:0007669"/>
    <property type="project" value="UniProtKB-SubCell"/>
</dbReference>
<accession>A0A520MSI6</accession>
<gene>
    <name evidence="8" type="ORF">EVA99_02075</name>
</gene>
<feature type="transmembrane region" description="Helical" evidence="6">
    <location>
        <begin position="262"/>
        <end position="279"/>
    </location>
</feature>
<evidence type="ECO:0000256" key="1">
    <source>
        <dbReference type="ARBA" id="ARBA00004141"/>
    </source>
</evidence>
<organism evidence="8 9">
    <name type="scientific">SAR86 cluster bacterium</name>
    <dbReference type="NCBI Taxonomy" id="2030880"/>
    <lineage>
        <taxon>Bacteria</taxon>
        <taxon>Pseudomonadati</taxon>
        <taxon>Pseudomonadota</taxon>
        <taxon>Gammaproteobacteria</taxon>
        <taxon>SAR86 cluster</taxon>
    </lineage>
</organism>
<evidence type="ECO:0000313" key="8">
    <source>
        <dbReference type="EMBL" id="RZO24180.1"/>
    </source>
</evidence>
<keyword evidence="3 6" id="KW-0812">Transmembrane</keyword>
<dbReference type="SUPFAM" id="SSF103473">
    <property type="entry name" value="MFS general substrate transporter"/>
    <property type="match status" value="1"/>
</dbReference>
<feature type="transmembrane region" description="Helical" evidence="6">
    <location>
        <begin position="106"/>
        <end position="126"/>
    </location>
</feature>
<comment type="caution">
    <text evidence="8">The sequence shown here is derived from an EMBL/GenBank/DDBJ whole genome shotgun (WGS) entry which is preliminary data.</text>
</comment>
<feature type="transmembrane region" description="Helical" evidence="6">
    <location>
        <begin position="409"/>
        <end position="428"/>
    </location>
</feature>
<dbReference type="Pfam" id="PF07690">
    <property type="entry name" value="MFS_1"/>
    <property type="match status" value="1"/>
</dbReference>
<feature type="transmembrane region" description="Helical" evidence="6">
    <location>
        <begin position="146"/>
        <end position="166"/>
    </location>
</feature>
<dbReference type="InterPro" id="IPR004752">
    <property type="entry name" value="AmpG_permease/AT-1"/>
</dbReference>
<evidence type="ECO:0000259" key="7">
    <source>
        <dbReference type="Pfam" id="PF04892"/>
    </source>
</evidence>
<feature type="transmembrane region" description="Helical" evidence="6">
    <location>
        <begin position="349"/>
        <end position="370"/>
    </location>
</feature>
<name>A0A520MSI6_9GAMM</name>
<sequence>MFEKLRKTQFNFVFFGISAAMPSFALGIPFGLWLLSAGVTKQTLGLVTVSSIIVAFNFLWSPFVNKIKLPILYELFGLRRSWIFISQILLGFLLLTLSVLNPQNDLLYVVLVACLIYFFSSVQDIALDAYRVEYDKFFKAENLATIYQIGYKVGAFLIGAQVYGIIGSDNWQVVYVYLAVLMFCLPLVTVLSSRVDEVEFKESTSRHFLTAFKDLLQKNNIFILLLLVGMYKISDIVLGPMAAALYADVGLNNPTYLEQKSYYNFLATFVGSGIALWSIKSLKIEPTMFIGALLVVTTNIFFSYLFIYPTLFNFIFINFLDTIAQAFTAVCFITFLVDQVNRRYTAIQYAFLASLVIIPGTLLKGTSGFITESVGFYNFFLVMGLMGIPSVCLSYLLIRGFSFNFQNNLRIVAIASAMLICIFSLVQIQPTETYLINDKVLHFLAYFCLASIVLKASEATKVPYLLLVMFSMGVLIEIVQGNLGLRYFEYMDIIANSLGILGGFLIYIIRNKTLKKIP</sequence>
<dbReference type="InterPro" id="IPR036259">
    <property type="entry name" value="MFS_trans_sf"/>
</dbReference>
<evidence type="ECO:0000256" key="5">
    <source>
        <dbReference type="ARBA" id="ARBA00023136"/>
    </source>
</evidence>
<dbReference type="Proteomes" id="UP000320146">
    <property type="component" value="Unassembled WGS sequence"/>
</dbReference>
<feature type="transmembrane region" description="Helical" evidence="6">
    <location>
        <begin position="440"/>
        <end position="457"/>
    </location>
</feature>
<dbReference type="EMBL" id="SHBL01000012">
    <property type="protein sequence ID" value="RZO24180.1"/>
    <property type="molecule type" value="Genomic_DNA"/>
</dbReference>
<dbReference type="InterPro" id="IPR006976">
    <property type="entry name" value="VanZ-like"/>
</dbReference>
<feature type="transmembrane region" description="Helical" evidence="6">
    <location>
        <begin position="314"/>
        <end position="337"/>
    </location>
</feature>
<dbReference type="PANTHER" id="PTHR12778">
    <property type="entry name" value="SOLUTE CARRIER FAMILY 33 ACETYL-COA TRANSPORTER -RELATED"/>
    <property type="match status" value="1"/>
</dbReference>
<evidence type="ECO:0000256" key="3">
    <source>
        <dbReference type="ARBA" id="ARBA00022692"/>
    </source>
</evidence>
<feature type="transmembrane region" description="Helical" evidence="6">
    <location>
        <begin position="42"/>
        <end position="60"/>
    </location>
</feature>
<evidence type="ECO:0000256" key="4">
    <source>
        <dbReference type="ARBA" id="ARBA00022989"/>
    </source>
</evidence>
<proteinExistence type="predicted"/>
<keyword evidence="5 6" id="KW-0472">Membrane</keyword>
<feature type="transmembrane region" description="Helical" evidence="6">
    <location>
        <begin position="12"/>
        <end position="36"/>
    </location>
</feature>
<dbReference type="Gene3D" id="1.20.1250.20">
    <property type="entry name" value="MFS general substrate transporter like domains"/>
    <property type="match status" value="1"/>
</dbReference>
<feature type="transmembrane region" description="Helical" evidence="6">
    <location>
        <begin position="81"/>
        <end position="100"/>
    </location>
</feature>
<evidence type="ECO:0000256" key="6">
    <source>
        <dbReference type="SAM" id="Phobius"/>
    </source>
</evidence>
<reference evidence="8 9" key="1">
    <citation type="submission" date="2019-02" db="EMBL/GenBank/DDBJ databases">
        <title>Prokaryotic population dynamics and viral predation in marine succession experiment using metagenomics: the confinement effect.</title>
        <authorList>
            <person name="Haro-Moreno J.M."/>
            <person name="Rodriguez-Valera F."/>
            <person name="Lopez-Perez M."/>
        </authorList>
    </citation>
    <scope>NUCLEOTIDE SEQUENCE [LARGE SCALE GENOMIC DNA]</scope>
    <source>
        <strain evidence="8">MED-G166</strain>
    </source>
</reference>
<keyword evidence="4 6" id="KW-1133">Transmembrane helix</keyword>
<dbReference type="GO" id="GO:0022857">
    <property type="term" value="F:transmembrane transporter activity"/>
    <property type="evidence" value="ECO:0007669"/>
    <property type="project" value="InterPro"/>
</dbReference>
<dbReference type="Pfam" id="PF04892">
    <property type="entry name" value="VanZ"/>
    <property type="match status" value="1"/>
</dbReference>
<feature type="transmembrane region" description="Helical" evidence="6">
    <location>
        <begin position="172"/>
        <end position="191"/>
    </location>
</feature>